<reference evidence="4 5" key="1">
    <citation type="submission" date="2017-12" db="EMBL/GenBank/DDBJ databases">
        <title>Sequencing, de novo assembly and annotation of complete genome of a new Thraustochytrid species, strain FCC1311.</title>
        <authorList>
            <person name="Sedici K."/>
            <person name="Godart F."/>
            <person name="Aiese Cigliano R."/>
            <person name="Sanseverino W."/>
            <person name="Barakat M."/>
            <person name="Ortet P."/>
            <person name="Marechal E."/>
            <person name="Cagnac O."/>
            <person name="Amato A."/>
        </authorList>
    </citation>
    <scope>NUCLEOTIDE SEQUENCE [LARGE SCALE GENOMIC DNA]</scope>
</reference>
<dbReference type="PROSITE" id="PS51229">
    <property type="entry name" value="DCUN1"/>
    <property type="match status" value="1"/>
</dbReference>
<feature type="domain" description="DCUN1" evidence="3">
    <location>
        <begin position="159"/>
        <end position="356"/>
    </location>
</feature>
<accession>A0A2R5GLA9</accession>
<evidence type="ECO:0000259" key="3">
    <source>
        <dbReference type="PROSITE" id="PS51229"/>
    </source>
</evidence>
<dbReference type="Gene3D" id="1.10.238.10">
    <property type="entry name" value="EF-hand"/>
    <property type="match status" value="1"/>
</dbReference>
<sequence>MASESSIADLREALRNLGLQTRPTAGQLRRLLERCGAQQPGTMAMEELSALARSVVAAQGTGATRGGGGGRSGPRFAQPAFVPTKRNRAAAETCDALQGLQPLQGVHVHQEQQQQQLQQLQQHSLLQEALPGRPNGAENFAPHALGSRKRRRQSGALCSADEAREAAFAAFVDPDTGRIGPEGMLRLCHELGVQPEDPVMIVLSWVMRAQELGVFTRIEFLSGLEALQVRSLEEIRVTGKLEALRAMLDPQNPDFVGIYRFTYAWACEPGQRCLSKDMALALWPLVLVRFQSVILPDFLRYLGSVDSLRGIPRDLWMQTLQFVQMYKQRGPAFLETFDPDTGAWPVVIDDFALARRGDHHGS</sequence>
<dbReference type="EMBL" id="BEYU01000046">
    <property type="protein sequence ID" value="GBG28664.1"/>
    <property type="molecule type" value="Genomic_DNA"/>
</dbReference>
<dbReference type="OrthoDB" id="27198at2759"/>
<dbReference type="GO" id="GO:0032182">
    <property type="term" value="F:ubiquitin-like protein binding"/>
    <property type="evidence" value="ECO:0007669"/>
    <property type="project" value="TreeGrafter"/>
</dbReference>
<dbReference type="Proteomes" id="UP000241890">
    <property type="component" value="Unassembled WGS sequence"/>
</dbReference>
<dbReference type="PANTHER" id="PTHR12281">
    <property type="entry name" value="RP42 RELATED"/>
    <property type="match status" value="1"/>
</dbReference>
<dbReference type="PANTHER" id="PTHR12281:SF12">
    <property type="entry name" value="DEFECTIVE IN CULLIN NEDDYLATION PROTEIN"/>
    <property type="match status" value="1"/>
</dbReference>
<gene>
    <name evidence="4" type="ORF">FCC1311_048852</name>
</gene>
<dbReference type="InParanoid" id="A0A2R5GLA9"/>
<dbReference type="InterPro" id="IPR014764">
    <property type="entry name" value="DCN-prot"/>
</dbReference>
<dbReference type="Gene3D" id="1.10.238.200">
    <property type="entry name" value="Cullin, PONY binding domain"/>
    <property type="match status" value="1"/>
</dbReference>
<dbReference type="Pfam" id="PF03556">
    <property type="entry name" value="Cullin_binding"/>
    <property type="match status" value="1"/>
</dbReference>
<dbReference type="GO" id="GO:0045116">
    <property type="term" value="P:protein neddylation"/>
    <property type="evidence" value="ECO:0007669"/>
    <property type="project" value="TreeGrafter"/>
</dbReference>
<keyword evidence="5" id="KW-1185">Reference proteome</keyword>
<comment type="caution">
    <text evidence="4">The sequence shown here is derived from an EMBL/GenBank/DDBJ whole genome shotgun (WGS) entry which is preliminary data.</text>
</comment>
<evidence type="ECO:0000313" key="5">
    <source>
        <dbReference type="Proteomes" id="UP000241890"/>
    </source>
</evidence>
<organism evidence="4 5">
    <name type="scientific">Hondaea fermentalgiana</name>
    <dbReference type="NCBI Taxonomy" id="2315210"/>
    <lineage>
        <taxon>Eukaryota</taxon>
        <taxon>Sar</taxon>
        <taxon>Stramenopiles</taxon>
        <taxon>Bigyra</taxon>
        <taxon>Labyrinthulomycetes</taxon>
        <taxon>Thraustochytrida</taxon>
        <taxon>Thraustochytriidae</taxon>
        <taxon>Hondaea</taxon>
    </lineage>
</organism>
<evidence type="ECO:0000256" key="2">
    <source>
        <dbReference type="SAM" id="MobiDB-lite"/>
    </source>
</evidence>
<evidence type="ECO:0000256" key="1">
    <source>
        <dbReference type="RuleBase" id="RU410713"/>
    </source>
</evidence>
<dbReference type="AlphaFoldDB" id="A0A2R5GLA9"/>
<feature type="region of interest" description="Disordered" evidence="2">
    <location>
        <begin position="130"/>
        <end position="153"/>
    </location>
</feature>
<protein>
    <recommendedName>
        <fullName evidence="1">Defective in cullin neddylation protein</fullName>
    </recommendedName>
</protein>
<dbReference type="InterPro" id="IPR005176">
    <property type="entry name" value="PONY_dom"/>
</dbReference>
<dbReference type="GO" id="GO:0000151">
    <property type="term" value="C:ubiquitin ligase complex"/>
    <property type="evidence" value="ECO:0007669"/>
    <property type="project" value="TreeGrafter"/>
</dbReference>
<proteinExistence type="predicted"/>
<comment type="function">
    <text evidence="1">Neddylation of cullins play an essential role in the regulation of SCF-type complexes activity.</text>
</comment>
<evidence type="ECO:0000313" key="4">
    <source>
        <dbReference type="EMBL" id="GBG28664.1"/>
    </source>
</evidence>
<name>A0A2R5GLA9_9STRA</name>
<dbReference type="GO" id="GO:0031624">
    <property type="term" value="F:ubiquitin conjugating enzyme binding"/>
    <property type="evidence" value="ECO:0007669"/>
    <property type="project" value="TreeGrafter"/>
</dbReference>
<dbReference type="GO" id="GO:0097602">
    <property type="term" value="F:cullin family protein binding"/>
    <property type="evidence" value="ECO:0007669"/>
    <property type="project" value="TreeGrafter"/>
</dbReference>
<dbReference type="InterPro" id="IPR042460">
    <property type="entry name" value="DCN1-like_PONY"/>
</dbReference>